<dbReference type="AlphaFoldDB" id="A0A4U6BNR8"/>
<evidence type="ECO:0000256" key="1">
    <source>
        <dbReference type="SAM" id="Phobius"/>
    </source>
</evidence>
<feature type="transmembrane region" description="Helical" evidence="1">
    <location>
        <begin position="12"/>
        <end position="34"/>
    </location>
</feature>
<accession>A0A4U6BNR8</accession>
<evidence type="ECO:0000313" key="3">
    <source>
        <dbReference type="Proteomes" id="UP000034832"/>
    </source>
</evidence>
<keyword evidence="1" id="KW-0472">Membrane</keyword>
<keyword evidence="1" id="KW-0812">Transmembrane</keyword>
<keyword evidence="1" id="KW-1133">Transmembrane helix</keyword>
<gene>
    <name evidence="2" type="ORF">YH63_011750</name>
</gene>
<dbReference type="STRING" id="211460.YH63_07245"/>
<protein>
    <submittedName>
        <fullName evidence="2">Flp family type IVb pilin</fullName>
    </submittedName>
</protein>
<dbReference type="EMBL" id="LBIA02000001">
    <property type="protein sequence ID" value="TKT72036.1"/>
    <property type="molecule type" value="Genomic_DNA"/>
</dbReference>
<sequence>MKMVVDFIRDEAAATSIEYALLAAGIAVAIVAAVNGLGTTLGGKYDTVKTALD</sequence>
<name>A0A4U6BNR8_9BRAD</name>
<reference evidence="2" key="1">
    <citation type="submission" date="2019-04" db="EMBL/GenBank/DDBJ databases">
        <title>Whole genome sequencing of cave bacteria.</title>
        <authorList>
            <person name="Gan H.M."/>
            <person name="Barton H."/>
            <person name="Savka M.A."/>
        </authorList>
    </citation>
    <scope>NUCLEOTIDE SEQUENCE [LARGE SCALE GENOMIC DNA]</scope>
    <source>
        <strain evidence="2">LC387</strain>
    </source>
</reference>
<proteinExistence type="predicted"/>
<keyword evidence="3" id="KW-1185">Reference proteome</keyword>
<dbReference type="Pfam" id="PF04964">
    <property type="entry name" value="Flp_Fap"/>
    <property type="match status" value="1"/>
</dbReference>
<dbReference type="Proteomes" id="UP000034832">
    <property type="component" value="Unassembled WGS sequence"/>
</dbReference>
<dbReference type="RefSeq" id="WP_046827447.1">
    <property type="nucleotide sequence ID" value="NZ_LBIA02000001.1"/>
</dbReference>
<evidence type="ECO:0000313" key="2">
    <source>
        <dbReference type="EMBL" id="TKT72036.1"/>
    </source>
</evidence>
<organism evidence="2 3">
    <name type="scientific">Afipia massiliensis</name>
    <dbReference type="NCBI Taxonomy" id="211460"/>
    <lineage>
        <taxon>Bacteria</taxon>
        <taxon>Pseudomonadati</taxon>
        <taxon>Pseudomonadota</taxon>
        <taxon>Alphaproteobacteria</taxon>
        <taxon>Hyphomicrobiales</taxon>
        <taxon>Nitrobacteraceae</taxon>
        <taxon>Afipia</taxon>
    </lineage>
</organism>
<comment type="caution">
    <text evidence="2">The sequence shown here is derived from an EMBL/GenBank/DDBJ whole genome shotgun (WGS) entry which is preliminary data.</text>
</comment>
<dbReference type="InterPro" id="IPR007047">
    <property type="entry name" value="Flp_Fap"/>
</dbReference>